<feature type="chain" id="PRO_5031398274" description="Exostosin GT47 domain-containing protein" evidence="1">
    <location>
        <begin position="25"/>
        <end position="428"/>
    </location>
</feature>
<dbReference type="EMBL" id="HBGE01061717">
    <property type="protein sequence ID" value="CAD9160195.1"/>
    <property type="molecule type" value="Transcribed_RNA"/>
</dbReference>
<feature type="signal peptide" evidence="1">
    <location>
        <begin position="1"/>
        <end position="24"/>
    </location>
</feature>
<name>A0A7S1RA65_ALECA</name>
<protein>
    <recommendedName>
        <fullName evidence="3">Exostosin GT47 domain-containing protein</fullName>
    </recommendedName>
</protein>
<sequence>MFPSLSFSHLCALVAFALAGLTWAGGAPEQSWEQSRKADETCLVQVGVTSLGCDGARERKPSDFDKGTSRATKLATYRLKKDIAVDPHPDASGMSGACSETDRAIAFKELKAAESEVAAQRLFLTELGTATRPSEVLFTSRHKHSLRDQKLTEESGRWVPKFMRMFDWYQLGEQQNLTHGNPKTVLCQANKRDLDNLWEHVQTLPALEAGEKRLLAVGNSDSHLTKNAESIELFQSSGRFSRIIYEANDGRMPGVGTFPLGLSDIYVAMNGPQNVMKAVREASLQKKDKHLLAAWGRVWKLLDTKLASRRLAQQFVHSSCFVNRTMVEPEDYWEVLSQHRFLMAPSGNGVQSPKVAEALLVLTIPIVNWTPAYADMVNDGWPMVVVKTWEEITPASLVRWHAELSPKLHAFRLRLTASRAFDELVHGP</sequence>
<evidence type="ECO:0000256" key="1">
    <source>
        <dbReference type="SAM" id="SignalP"/>
    </source>
</evidence>
<proteinExistence type="predicted"/>
<accession>A0A7S1RA65</accession>
<reference evidence="2" key="1">
    <citation type="submission" date="2021-01" db="EMBL/GenBank/DDBJ databases">
        <authorList>
            <person name="Corre E."/>
            <person name="Pelletier E."/>
            <person name="Niang G."/>
            <person name="Scheremetjew M."/>
            <person name="Finn R."/>
            <person name="Kale V."/>
            <person name="Holt S."/>
            <person name="Cochrane G."/>
            <person name="Meng A."/>
            <person name="Brown T."/>
            <person name="Cohen L."/>
        </authorList>
    </citation>
    <scope>NUCLEOTIDE SEQUENCE</scope>
    <source>
        <strain evidence="2">OF101</strain>
    </source>
</reference>
<evidence type="ECO:0008006" key="3">
    <source>
        <dbReference type="Google" id="ProtNLM"/>
    </source>
</evidence>
<keyword evidence="1" id="KW-0732">Signal</keyword>
<dbReference type="AlphaFoldDB" id="A0A7S1RA65"/>
<gene>
    <name evidence="2" type="ORF">ACAT0790_LOCUS36960</name>
</gene>
<organism evidence="2">
    <name type="scientific">Alexandrium catenella</name>
    <name type="common">Red tide dinoflagellate</name>
    <name type="synonym">Gonyaulax catenella</name>
    <dbReference type="NCBI Taxonomy" id="2925"/>
    <lineage>
        <taxon>Eukaryota</taxon>
        <taxon>Sar</taxon>
        <taxon>Alveolata</taxon>
        <taxon>Dinophyceae</taxon>
        <taxon>Gonyaulacales</taxon>
        <taxon>Pyrocystaceae</taxon>
        <taxon>Alexandrium</taxon>
    </lineage>
</organism>
<evidence type="ECO:0000313" key="2">
    <source>
        <dbReference type="EMBL" id="CAD9160195.1"/>
    </source>
</evidence>